<accession>A0A4P1R4A1</accession>
<evidence type="ECO:0000256" key="1">
    <source>
        <dbReference type="SAM" id="MobiDB-lite"/>
    </source>
</evidence>
<sequence>MDIIGTYGEVYCLPLAWRATMPAMSHSRRSLRSTHVASPPSKGLSSPKSAQRRTCTRGVPVRDFRASKTNTMFKDQLQSSTYSAT</sequence>
<proteinExistence type="predicted"/>
<keyword evidence="3" id="KW-1185">Reference proteome</keyword>
<feature type="region of interest" description="Disordered" evidence="1">
    <location>
        <begin position="24"/>
        <end position="61"/>
    </location>
</feature>
<dbReference type="Gramene" id="OIW01282">
    <property type="protein sequence ID" value="OIW01282"/>
    <property type="gene ID" value="TanjilG_10443"/>
</dbReference>
<feature type="compositionally biased region" description="Low complexity" evidence="1">
    <location>
        <begin position="38"/>
        <end position="49"/>
    </location>
</feature>
<organism evidence="2 3">
    <name type="scientific">Lupinus angustifolius</name>
    <name type="common">Narrow-leaved blue lupine</name>
    <dbReference type="NCBI Taxonomy" id="3871"/>
    <lineage>
        <taxon>Eukaryota</taxon>
        <taxon>Viridiplantae</taxon>
        <taxon>Streptophyta</taxon>
        <taxon>Embryophyta</taxon>
        <taxon>Tracheophyta</taxon>
        <taxon>Spermatophyta</taxon>
        <taxon>Magnoliopsida</taxon>
        <taxon>eudicotyledons</taxon>
        <taxon>Gunneridae</taxon>
        <taxon>Pentapetalae</taxon>
        <taxon>rosids</taxon>
        <taxon>fabids</taxon>
        <taxon>Fabales</taxon>
        <taxon>Fabaceae</taxon>
        <taxon>Papilionoideae</taxon>
        <taxon>50 kb inversion clade</taxon>
        <taxon>genistoids sensu lato</taxon>
        <taxon>core genistoids</taxon>
        <taxon>Genisteae</taxon>
        <taxon>Lupinus</taxon>
    </lineage>
</organism>
<dbReference type="AlphaFoldDB" id="A0A4P1R4A1"/>
<evidence type="ECO:0000313" key="2">
    <source>
        <dbReference type="EMBL" id="OIW01282.1"/>
    </source>
</evidence>
<evidence type="ECO:0000313" key="3">
    <source>
        <dbReference type="Proteomes" id="UP000188354"/>
    </source>
</evidence>
<dbReference type="EMBL" id="CM007371">
    <property type="protein sequence ID" value="OIW01282.1"/>
    <property type="molecule type" value="Genomic_DNA"/>
</dbReference>
<gene>
    <name evidence="2" type="ORF">TanjilG_10443</name>
</gene>
<reference evidence="2 3" key="1">
    <citation type="journal article" date="2017" name="Plant Biotechnol. J.">
        <title>A comprehensive draft genome sequence for lupin (Lupinus angustifolius), an emerging health food: insights into plant-microbe interactions and legume evolution.</title>
        <authorList>
            <person name="Hane J.K."/>
            <person name="Ming Y."/>
            <person name="Kamphuis L.G."/>
            <person name="Nelson M.N."/>
            <person name="Garg G."/>
            <person name="Atkins C.A."/>
            <person name="Bayer P.E."/>
            <person name="Bravo A."/>
            <person name="Bringans S."/>
            <person name="Cannon S."/>
            <person name="Edwards D."/>
            <person name="Foley R."/>
            <person name="Gao L.L."/>
            <person name="Harrison M.J."/>
            <person name="Huang W."/>
            <person name="Hurgobin B."/>
            <person name="Li S."/>
            <person name="Liu C.W."/>
            <person name="McGrath A."/>
            <person name="Morahan G."/>
            <person name="Murray J."/>
            <person name="Weller J."/>
            <person name="Jian J."/>
            <person name="Singh K.B."/>
        </authorList>
    </citation>
    <scope>NUCLEOTIDE SEQUENCE [LARGE SCALE GENOMIC DNA]</scope>
    <source>
        <strain evidence="3">cv. Tanjil</strain>
        <tissue evidence="2">Whole plant</tissue>
    </source>
</reference>
<protein>
    <submittedName>
        <fullName evidence="2">Uncharacterized protein</fullName>
    </submittedName>
</protein>
<dbReference type="Proteomes" id="UP000188354">
    <property type="component" value="Chromosome LG11"/>
</dbReference>
<name>A0A4P1R4A1_LUPAN</name>